<dbReference type="STRING" id="733.B0186_10810"/>
<dbReference type="InterPro" id="IPR003314">
    <property type="entry name" value="Mu-type_HTH"/>
</dbReference>
<dbReference type="AlphaFoldDB" id="A0A1V4AYJ2"/>
<dbReference type="GO" id="GO:0003677">
    <property type="term" value="F:DNA binding"/>
    <property type="evidence" value="ECO:0007669"/>
    <property type="project" value="UniProtKB-KW"/>
</dbReference>
<evidence type="ECO:0000256" key="2">
    <source>
        <dbReference type="ARBA" id="ARBA00023125"/>
    </source>
</evidence>
<dbReference type="SUPFAM" id="SSF51306">
    <property type="entry name" value="LexA/Signal peptidase"/>
    <property type="match status" value="1"/>
</dbReference>
<sequence>MKNSKEWWSVSELLDKELETLPKTDKGISKKADRENWEKRQRSGVKGKTFEYHYSSFPEDVQRALGFSSSPPSKQTTQQKAFSEVRDVAQEEQVPFYSATASAGFGAVNSDIYAPEDYIGLSKRWIDSRGLYRNSLAFIMAEGDSMYPTINDGDMLLINRNATTPRDGKIYVLRSGEQFWVKRVQGIINGIRLISDNKAIYDPIDVAFNEGLDFEVVGQVVFIGRDMI</sequence>
<evidence type="ECO:0000313" key="6">
    <source>
        <dbReference type="EMBL" id="STO60753.1"/>
    </source>
</evidence>
<reference evidence="6 7" key="1">
    <citation type="submission" date="2018-06" db="EMBL/GenBank/DDBJ databases">
        <authorList>
            <consortium name="Pathogen Informatics"/>
            <person name="Doyle S."/>
        </authorList>
    </citation>
    <scope>NUCLEOTIDE SEQUENCE [LARGE SCALE GENOMIC DNA]</scope>
    <source>
        <strain evidence="6 7">NCTC1659</strain>
    </source>
</reference>
<proteinExistence type="predicted"/>
<dbReference type="PANTHER" id="PTHR40661">
    <property type="match status" value="1"/>
</dbReference>
<dbReference type="CDD" id="cd06529">
    <property type="entry name" value="S24_LexA-like"/>
    <property type="match status" value="1"/>
</dbReference>
<dbReference type="InterPro" id="IPR009061">
    <property type="entry name" value="DNA-bd_dom_put_sf"/>
</dbReference>
<dbReference type="InterPro" id="IPR039418">
    <property type="entry name" value="LexA-like"/>
</dbReference>
<gene>
    <name evidence="6" type="ORF">NCTC1659_02053</name>
</gene>
<protein>
    <submittedName>
        <fullName evidence="6">Transcriptional regulator</fullName>
    </submittedName>
</protein>
<dbReference type="PANTHER" id="PTHR40661:SF3">
    <property type="entry name" value="FELS-1 PROPHAGE TRANSCRIPTIONAL REGULATOR"/>
    <property type="match status" value="1"/>
</dbReference>
<dbReference type="InterPro" id="IPR036388">
    <property type="entry name" value="WH-like_DNA-bd_sf"/>
</dbReference>
<evidence type="ECO:0000259" key="5">
    <source>
        <dbReference type="PROSITE" id="PS51702"/>
    </source>
</evidence>
<dbReference type="InterPro" id="IPR015927">
    <property type="entry name" value="Peptidase_S24_S26A/B/C"/>
</dbReference>
<keyword evidence="3" id="KW-0804">Transcription</keyword>
<dbReference type="EMBL" id="UGHF01000001">
    <property type="protein sequence ID" value="STO60753.1"/>
    <property type="molecule type" value="Genomic_DNA"/>
</dbReference>
<dbReference type="RefSeq" id="WP_078219400.1">
    <property type="nucleotide sequence ID" value="NZ_MUXZ01000052.1"/>
</dbReference>
<evidence type="ECO:0000313" key="7">
    <source>
        <dbReference type="Proteomes" id="UP000254329"/>
    </source>
</evidence>
<feature type="compositionally biased region" description="Basic and acidic residues" evidence="4">
    <location>
        <begin position="23"/>
        <end position="41"/>
    </location>
</feature>
<organism evidence="6 7">
    <name type="scientific">Canicola haemoglobinophilus</name>
    <dbReference type="NCBI Taxonomy" id="733"/>
    <lineage>
        <taxon>Bacteria</taxon>
        <taxon>Pseudomonadati</taxon>
        <taxon>Pseudomonadota</taxon>
        <taxon>Gammaproteobacteria</taxon>
        <taxon>Pasteurellales</taxon>
        <taxon>Pasteurellaceae</taxon>
        <taxon>Canicola</taxon>
    </lineage>
</organism>
<dbReference type="Gene3D" id="1.10.10.10">
    <property type="entry name" value="Winged helix-like DNA-binding domain superfamily/Winged helix DNA-binding domain"/>
    <property type="match status" value="1"/>
</dbReference>
<dbReference type="Proteomes" id="UP000254329">
    <property type="component" value="Unassembled WGS sequence"/>
</dbReference>
<dbReference type="Pfam" id="PF02316">
    <property type="entry name" value="HTH_Tnp_Mu_1"/>
    <property type="match status" value="1"/>
</dbReference>
<dbReference type="PROSITE" id="PS51702">
    <property type="entry name" value="HTH_MU"/>
    <property type="match status" value="1"/>
</dbReference>
<keyword evidence="1" id="KW-0805">Transcription regulation</keyword>
<feature type="region of interest" description="Disordered" evidence="4">
    <location>
        <begin position="23"/>
        <end position="44"/>
    </location>
</feature>
<dbReference type="SUPFAM" id="SSF46955">
    <property type="entry name" value="Putative DNA-binding domain"/>
    <property type="match status" value="1"/>
</dbReference>
<dbReference type="Gene3D" id="2.10.109.10">
    <property type="entry name" value="Umud Fragment, subunit A"/>
    <property type="match status" value="1"/>
</dbReference>
<dbReference type="Pfam" id="PF00717">
    <property type="entry name" value="Peptidase_S24"/>
    <property type="match status" value="1"/>
</dbReference>
<accession>A0A1V4AYJ2</accession>
<evidence type="ECO:0000256" key="3">
    <source>
        <dbReference type="ARBA" id="ARBA00023163"/>
    </source>
</evidence>
<evidence type="ECO:0000256" key="1">
    <source>
        <dbReference type="ARBA" id="ARBA00023015"/>
    </source>
</evidence>
<keyword evidence="7" id="KW-1185">Reference proteome</keyword>
<dbReference type="InterPro" id="IPR036286">
    <property type="entry name" value="LexA/Signal_pep-like_sf"/>
</dbReference>
<feature type="domain" description="HTH Mu-type" evidence="5">
    <location>
        <begin position="6"/>
        <end position="73"/>
    </location>
</feature>
<name>A0A1V4AYJ2_9PAST</name>
<evidence type="ECO:0000256" key="4">
    <source>
        <dbReference type="SAM" id="MobiDB-lite"/>
    </source>
</evidence>
<keyword evidence="2" id="KW-0238">DNA-binding</keyword>